<evidence type="ECO:0000313" key="6">
    <source>
        <dbReference type="Proteomes" id="UP000315295"/>
    </source>
</evidence>
<dbReference type="STRING" id="106549.A0A540K9L9"/>
<dbReference type="PANTHER" id="PTHR19965">
    <property type="entry name" value="RNA AND EXPORT FACTOR BINDING PROTEIN"/>
    <property type="match status" value="1"/>
</dbReference>
<dbReference type="PROSITE" id="PS50102">
    <property type="entry name" value="RRM"/>
    <property type="match status" value="1"/>
</dbReference>
<protein>
    <recommendedName>
        <fullName evidence="4">RRM domain-containing protein</fullName>
    </recommendedName>
</protein>
<evidence type="ECO:0000256" key="3">
    <source>
        <dbReference type="SAM" id="MobiDB-lite"/>
    </source>
</evidence>
<keyword evidence="1 2" id="KW-0694">RNA-binding</keyword>
<dbReference type="InterPro" id="IPR012677">
    <property type="entry name" value="Nucleotide-bd_a/b_plait_sf"/>
</dbReference>
<dbReference type="SMART" id="SM01218">
    <property type="entry name" value="FoP_duplication"/>
    <property type="match status" value="1"/>
</dbReference>
<feature type="compositionally biased region" description="Basic and acidic residues" evidence="3">
    <location>
        <begin position="20"/>
        <end position="31"/>
    </location>
</feature>
<feature type="region of interest" description="Disordered" evidence="3">
    <location>
        <begin position="16"/>
        <end position="52"/>
    </location>
</feature>
<evidence type="ECO:0000313" key="5">
    <source>
        <dbReference type="EMBL" id="TQD70915.1"/>
    </source>
</evidence>
<gene>
    <name evidence="5" type="ORF">C1H46_043550</name>
</gene>
<reference evidence="5 6" key="1">
    <citation type="journal article" date="2019" name="G3 (Bethesda)">
        <title>Sequencing of a Wild Apple (Malus baccata) Genome Unravels the Differences Between Cultivated and Wild Apple Species Regarding Disease Resistance and Cold Tolerance.</title>
        <authorList>
            <person name="Chen X."/>
        </authorList>
    </citation>
    <scope>NUCLEOTIDE SEQUENCE [LARGE SCALE GENOMIC DNA]</scope>
    <source>
        <strain evidence="6">cv. Shandingzi</strain>
        <tissue evidence="5">Leaves</tissue>
    </source>
</reference>
<sequence>MPPPLDMSLDDLIWRRKSKKSEAGGHRRDFRVPPGGRGSAPGPTRQLVKRNPVRTAPYFPKPLTQVMQKMQVPRSRFEQEMDVTMGTNSEKGTKLYISNLDYEVSNSDIELLFSDIGHVINHSIHYDRSGRSKGTAEVRYLHHSDALTAIKKYNDVQLDGKPMKIELVGVSRVAPVPVPPITSRLMGKPNVVFQSGRGQAGGRGFFHGRGTGGFGLGRGHGQVKQPREQVKPPREKVTFEDLDADLENYRQKRLLVN</sequence>
<dbReference type="SMART" id="SM00360">
    <property type="entry name" value="RRM"/>
    <property type="match status" value="1"/>
</dbReference>
<dbReference type="Proteomes" id="UP000315295">
    <property type="component" value="Unassembled WGS sequence"/>
</dbReference>
<dbReference type="AlphaFoldDB" id="A0A540K9L9"/>
<evidence type="ECO:0000256" key="2">
    <source>
        <dbReference type="PROSITE-ProRule" id="PRU00176"/>
    </source>
</evidence>
<dbReference type="EMBL" id="VIEB01001654">
    <property type="protein sequence ID" value="TQD70915.1"/>
    <property type="molecule type" value="Genomic_DNA"/>
</dbReference>
<accession>A0A540K9L9</accession>
<dbReference type="InterPro" id="IPR035979">
    <property type="entry name" value="RBD_domain_sf"/>
</dbReference>
<dbReference type="InterPro" id="IPR025715">
    <property type="entry name" value="FoP_C"/>
</dbReference>
<dbReference type="GO" id="GO:0005634">
    <property type="term" value="C:nucleus"/>
    <property type="evidence" value="ECO:0007669"/>
    <property type="project" value="TreeGrafter"/>
</dbReference>
<dbReference type="CDD" id="cd12680">
    <property type="entry name" value="RRM_THOC4"/>
    <property type="match status" value="1"/>
</dbReference>
<dbReference type="GO" id="GO:0003729">
    <property type="term" value="F:mRNA binding"/>
    <property type="evidence" value="ECO:0007669"/>
    <property type="project" value="TreeGrafter"/>
</dbReference>
<comment type="caution">
    <text evidence="5">The sequence shown here is derived from an EMBL/GenBank/DDBJ whole genome shotgun (WGS) entry which is preliminary data.</text>
</comment>
<organism evidence="5 6">
    <name type="scientific">Malus baccata</name>
    <name type="common">Siberian crab apple</name>
    <name type="synonym">Pyrus baccata</name>
    <dbReference type="NCBI Taxonomy" id="106549"/>
    <lineage>
        <taxon>Eukaryota</taxon>
        <taxon>Viridiplantae</taxon>
        <taxon>Streptophyta</taxon>
        <taxon>Embryophyta</taxon>
        <taxon>Tracheophyta</taxon>
        <taxon>Spermatophyta</taxon>
        <taxon>Magnoliopsida</taxon>
        <taxon>eudicotyledons</taxon>
        <taxon>Gunneridae</taxon>
        <taxon>Pentapetalae</taxon>
        <taxon>rosids</taxon>
        <taxon>fabids</taxon>
        <taxon>Rosales</taxon>
        <taxon>Rosaceae</taxon>
        <taxon>Amygdaloideae</taxon>
        <taxon>Maleae</taxon>
        <taxon>Malus</taxon>
    </lineage>
</organism>
<feature type="domain" description="RRM" evidence="4">
    <location>
        <begin position="93"/>
        <end position="170"/>
    </location>
</feature>
<evidence type="ECO:0000259" key="4">
    <source>
        <dbReference type="PROSITE" id="PS50102"/>
    </source>
</evidence>
<dbReference type="PANTHER" id="PTHR19965:SF35">
    <property type="entry name" value="RNA ANNEALING PROTEIN YRA1"/>
    <property type="match status" value="1"/>
</dbReference>
<dbReference type="GO" id="GO:0006406">
    <property type="term" value="P:mRNA export from nucleus"/>
    <property type="evidence" value="ECO:0007669"/>
    <property type="project" value="TreeGrafter"/>
</dbReference>
<evidence type="ECO:0000256" key="1">
    <source>
        <dbReference type="ARBA" id="ARBA00022884"/>
    </source>
</evidence>
<dbReference type="Pfam" id="PF00076">
    <property type="entry name" value="RRM_1"/>
    <property type="match status" value="1"/>
</dbReference>
<name>A0A540K9L9_MALBA</name>
<proteinExistence type="predicted"/>
<keyword evidence="6" id="KW-1185">Reference proteome</keyword>
<dbReference type="Gene3D" id="3.30.70.330">
    <property type="match status" value="1"/>
</dbReference>
<dbReference type="InterPro" id="IPR051229">
    <property type="entry name" value="ALYREF_mRNA_export"/>
</dbReference>
<dbReference type="SUPFAM" id="SSF54928">
    <property type="entry name" value="RNA-binding domain, RBD"/>
    <property type="match status" value="1"/>
</dbReference>
<dbReference type="InterPro" id="IPR000504">
    <property type="entry name" value="RRM_dom"/>
</dbReference>